<dbReference type="Proteomes" id="UP000430975">
    <property type="component" value="Unassembled WGS sequence"/>
</dbReference>
<sequence>MAKTTLQVIQSIEDEARKIKKIYDEKIEASRKEIEAKLAEDEVIFDHETEVRISELKEKQTEELNNAEEILTHSIETTNIKREQALKERKDELVRQIVQEVVNRYGD</sequence>
<organism evidence="1 2">
    <name type="scientific">Fundicoccus ignavus</name>
    <dbReference type="NCBI Taxonomy" id="2664442"/>
    <lineage>
        <taxon>Bacteria</taxon>
        <taxon>Bacillati</taxon>
        <taxon>Bacillota</taxon>
        <taxon>Bacilli</taxon>
        <taxon>Lactobacillales</taxon>
        <taxon>Aerococcaceae</taxon>
        <taxon>Fundicoccus</taxon>
    </lineage>
</organism>
<dbReference type="EMBL" id="WJQS01000004">
    <property type="protein sequence ID" value="MRI85373.1"/>
    <property type="molecule type" value="Genomic_DNA"/>
</dbReference>
<protein>
    <recommendedName>
        <fullName evidence="3">V-type ATP synthase subunit G</fullName>
    </recommendedName>
</protein>
<gene>
    <name evidence="1" type="ORF">GIY09_05710</name>
</gene>
<name>A0A6I2GY88_9LACT</name>
<accession>A0A6I2GY88</accession>
<dbReference type="AlphaFoldDB" id="A0A6I2GY88"/>
<keyword evidence="2" id="KW-1185">Reference proteome</keyword>
<proteinExistence type="predicted"/>
<evidence type="ECO:0000313" key="1">
    <source>
        <dbReference type="EMBL" id="MRI85373.1"/>
    </source>
</evidence>
<comment type="caution">
    <text evidence="1">The sequence shown here is derived from an EMBL/GenBank/DDBJ whole genome shotgun (WGS) entry which is preliminary data.</text>
</comment>
<evidence type="ECO:0008006" key="3">
    <source>
        <dbReference type="Google" id="ProtNLM"/>
    </source>
</evidence>
<reference evidence="1 2" key="1">
    <citation type="submission" date="2019-11" db="EMBL/GenBank/DDBJ databases">
        <title>Characterisation of Fundicoccus ignavus gen. nov. sp. nov., a novel genus of the family Aerococcaceae isolated from bulk tank milk.</title>
        <authorList>
            <person name="Siebert A."/>
            <person name="Huptas C."/>
            <person name="Wenning M."/>
            <person name="Scherer S."/>
            <person name="Doll E.V."/>
        </authorList>
    </citation>
    <scope>NUCLEOTIDE SEQUENCE [LARGE SCALE GENOMIC DNA]</scope>
    <source>
        <strain evidence="1 2">WS4759</strain>
    </source>
</reference>
<evidence type="ECO:0000313" key="2">
    <source>
        <dbReference type="Proteomes" id="UP000430975"/>
    </source>
</evidence>
<dbReference type="RefSeq" id="WP_153863447.1">
    <property type="nucleotide sequence ID" value="NZ_WJQS01000004.1"/>
</dbReference>